<dbReference type="Pfam" id="PF00702">
    <property type="entry name" value="Hydrolase"/>
    <property type="match status" value="1"/>
</dbReference>
<dbReference type="NCBIfam" id="TIGR01494">
    <property type="entry name" value="ATPase_P-type"/>
    <property type="match status" value="1"/>
</dbReference>
<comment type="subcellular location">
    <subcellularLocation>
        <location evidence="1">Cell membrane</location>
        <topology evidence="1">Multi-pass membrane protein</topology>
    </subcellularLocation>
</comment>
<feature type="domain" description="Putative metal-binding" evidence="15">
    <location>
        <begin position="4"/>
        <end position="76"/>
    </location>
</feature>
<dbReference type="RefSeq" id="WP_243577760.1">
    <property type="nucleotide sequence ID" value="NZ_CP094529.1"/>
</dbReference>
<dbReference type="Proteomes" id="UP000831068">
    <property type="component" value="Chromosome"/>
</dbReference>
<dbReference type="Gene3D" id="3.40.1110.10">
    <property type="entry name" value="Calcium-transporting ATPase, cytoplasmic domain N"/>
    <property type="match status" value="1"/>
</dbReference>
<name>A0ABY4BKB5_9FLAO</name>
<feature type="transmembrane region" description="Helical" evidence="13">
    <location>
        <begin position="261"/>
        <end position="279"/>
    </location>
</feature>
<evidence type="ECO:0000256" key="6">
    <source>
        <dbReference type="ARBA" id="ARBA00022692"/>
    </source>
</evidence>
<feature type="transmembrane region" description="Helical" evidence="13">
    <location>
        <begin position="759"/>
        <end position="783"/>
    </location>
</feature>
<dbReference type="EMBL" id="CP094529">
    <property type="protein sequence ID" value="UOE39619.1"/>
    <property type="molecule type" value="Genomic_DNA"/>
</dbReference>
<sequence length="792" mass="89361">MSENCFHCGQEIEKERISFDEKIFCCTGCKSVYEILNTNNLSNFYELNKKAGIRPSDDDASQFDYLDTPEIFERLTDFSEGNTSLVTFKIPVIHCSSCIWLLESLHTLHPDINYSQVNFTRKTLQISFNHNQLKLSDVAKFLTNLGYKPAISLETADKGEENLDKSLLVKLAIAGFAFGNGMFLAFPEYIGGEDVWMQHYKGLFRILMFILSIPVVFYSASDYYKSAWYGLKNKIVNIDVPIVLGIFVLFSRSVYEIATDYGPGYFDTLCGLLFFMLLGKMFQKRTYSSLSYDRDYKSFYPIAVTKVDFNGKQDNILLSEIKIGDRILVRNQEIIPVDAILINGKGNIDNSFITGESASISKNPGDKIFAGGKQIGSSLELEVIKNVDQSYLTQLWNKEAFKKHETGLDTLINNISKYFTFIILGIAIISGTYWYFIDLETMFQVISAVLIIACPCALALSSPFTFGHIMRILGRNKFYVKDTLTIEKIAKVDTLVFDKTGTITHRKKSNIEYEGSEIQEFDLLNIKTLVKNSNHPLSKSLYEFLNVQDEYFPVDHFEEISGKGYSANVRENIYKIGSAKYNDQESKNLETAVYVSKNNQFLGKFIFKNEYRENLKKLFTKLTHYKIFILSGDNSSEEDQLKKIIPNCSAMAFNQSPENKLDYIQNLQNDGSKVMMLGDGLNDAGALKQSNVGVAISDDSNSFTPSSDVIINGEKVTQLNDYLSVCKGSINIVKSTFVISFLYNIIGLSFAVTGNMSPLFAAIIMPISSISVITFTTVSTWILGKKHFKKSA</sequence>
<dbReference type="SUPFAM" id="SSF56784">
    <property type="entry name" value="HAD-like"/>
    <property type="match status" value="1"/>
</dbReference>
<dbReference type="Gene3D" id="3.30.70.100">
    <property type="match status" value="1"/>
</dbReference>
<evidence type="ECO:0000256" key="12">
    <source>
        <dbReference type="ARBA" id="ARBA00023136"/>
    </source>
</evidence>
<evidence type="ECO:0000256" key="7">
    <source>
        <dbReference type="ARBA" id="ARBA00022723"/>
    </source>
</evidence>
<feature type="domain" description="P-type ATPase A" evidence="14">
    <location>
        <begin position="306"/>
        <end position="396"/>
    </location>
</feature>
<dbReference type="InterPro" id="IPR059000">
    <property type="entry name" value="ATPase_P-type_domA"/>
</dbReference>
<dbReference type="Pfam" id="PF12156">
    <property type="entry name" value="ATPase-cat_bd"/>
    <property type="match status" value="1"/>
</dbReference>
<dbReference type="PRINTS" id="PR00943">
    <property type="entry name" value="CUATPASE"/>
</dbReference>
<evidence type="ECO:0000313" key="16">
    <source>
        <dbReference type="EMBL" id="UOE39619.1"/>
    </source>
</evidence>
<dbReference type="SUPFAM" id="SSF81653">
    <property type="entry name" value="Calcium ATPase, transduction domain A"/>
    <property type="match status" value="1"/>
</dbReference>
<dbReference type="InterPro" id="IPR036412">
    <property type="entry name" value="HAD-like_sf"/>
</dbReference>
<dbReference type="SUPFAM" id="SSF55008">
    <property type="entry name" value="HMA, heavy metal-associated domain"/>
    <property type="match status" value="1"/>
</dbReference>
<dbReference type="SUPFAM" id="SSF81665">
    <property type="entry name" value="Calcium ATPase, transmembrane domain M"/>
    <property type="match status" value="1"/>
</dbReference>
<keyword evidence="7" id="KW-0479">Metal-binding</keyword>
<dbReference type="InterPro" id="IPR023298">
    <property type="entry name" value="ATPase_P-typ_TM_dom_sf"/>
</dbReference>
<keyword evidence="9" id="KW-1278">Translocase</keyword>
<reference evidence="16 17" key="1">
    <citation type="submission" date="2022-03" db="EMBL/GenBank/DDBJ databases">
        <title>Chryseobacterium sp. isolated from the Andong Sikhe.</title>
        <authorList>
            <person name="Won M."/>
            <person name="Kim S.-J."/>
            <person name="Kwon S.-W."/>
        </authorList>
    </citation>
    <scope>NUCLEOTIDE SEQUENCE [LARGE SCALE GENOMIC DNA]</scope>
    <source>
        <strain evidence="16 17">ADR-1</strain>
    </source>
</reference>
<dbReference type="Pfam" id="PF00122">
    <property type="entry name" value="E1-E2_ATPase"/>
    <property type="match status" value="1"/>
</dbReference>
<dbReference type="InterPro" id="IPR023299">
    <property type="entry name" value="ATPase_P-typ_cyto_dom_N"/>
</dbReference>
<keyword evidence="6 13" id="KW-0812">Transmembrane</keyword>
<keyword evidence="10 13" id="KW-1133">Transmembrane helix</keyword>
<keyword evidence="5" id="KW-0597">Phosphoprotein</keyword>
<evidence type="ECO:0000256" key="4">
    <source>
        <dbReference type="ARBA" id="ARBA00022475"/>
    </source>
</evidence>
<keyword evidence="3" id="KW-0813">Transport</keyword>
<gene>
    <name evidence="16" type="ORF">MTP08_12990</name>
</gene>
<feature type="transmembrane region" description="Helical" evidence="13">
    <location>
        <begin position="167"/>
        <end position="186"/>
    </location>
</feature>
<evidence type="ECO:0000256" key="1">
    <source>
        <dbReference type="ARBA" id="ARBA00004651"/>
    </source>
</evidence>
<evidence type="ECO:0000256" key="11">
    <source>
        <dbReference type="ARBA" id="ARBA00023065"/>
    </source>
</evidence>
<dbReference type="InterPro" id="IPR008250">
    <property type="entry name" value="ATPase_P-typ_transduc_dom_A_sf"/>
</dbReference>
<keyword evidence="11" id="KW-0406">Ion transport</keyword>
<comment type="similarity">
    <text evidence="2">Belongs to the cation transport ATPase (P-type) (TC 3.A.3) family. Type IB subfamily.</text>
</comment>
<dbReference type="PROSITE" id="PS00154">
    <property type="entry name" value="ATPASE_E1_E2"/>
    <property type="match status" value="1"/>
</dbReference>
<dbReference type="InterPro" id="IPR036163">
    <property type="entry name" value="HMA_dom_sf"/>
</dbReference>
<dbReference type="InterPro" id="IPR023214">
    <property type="entry name" value="HAD_sf"/>
</dbReference>
<feature type="transmembrane region" description="Helical" evidence="13">
    <location>
        <begin position="236"/>
        <end position="255"/>
    </location>
</feature>
<feature type="transmembrane region" description="Helical" evidence="13">
    <location>
        <begin position="206"/>
        <end position="224"/>
    </location>
</feature>
<evidence type="ECO:0000256" key="5">
    <source>
        <dbReference type="ARBA" id="ARBA00022553"/>
    </source>
</evidence>
<evidence type="ECO:0000256" key="10">
    <source>
        <dbReference type="ARBA" id="ARBA00022989"/>
    </source>
</evidence>
<accession>A0ABY4BKB5</accession>
<feature type="transmembrane region" description="Helical" evidence="13">
    <location>
        <begin position="442"/>
        <end position="466"/>
    </location>
</feature>
<dbReference type="PRINTS" id="PR00119">
    <property type="entry name" value="CATATPASE"/>
</dbReference>
<evidence type="ECO:0000256" key="2">
    <source>
        <dbReference type="ARBA" id="ARBA00006024"/>
    </source>
</evidence>
<evidence type="ECO:0000256" key="9">
    <source>
        <dbReference type="ARBA" id="ARBA00022967"/>
    </source>
</evidence>
<dbReference type="Gene3D" id="3.40.50.1000">
    <property type="entry name" value="HAD superfamily/HAD-like"/>
    <property type="match status" value="1"/>
</dbReference>
<evidence type="ECO:0000313" key="17">
    <source>
        <dbReference type="Proteomes" id="UP000831068"/>
    </source>
</evidence>
<evidence type="ECO:0000256" key="13">
    <source>
        <dbReference type="SAM" id="Phobius"/>
    </source>
</evidence>
<keyword evidence="4" id="KW-1003">Cell membrane</keyword>
<feature type="transmembrane region" description="Helical" evidence="13">
    <location>
        <begin position="732"/>
        <end position="753"/>
    </location>
</feature>
<dbReference type="InterPro" id="IPR021993">
    <property type="entry name" value="ATPase-cat-bd"/>
</dbReference>
<dbReference type="PANTHER" id="PTHR43520:SF5">
    <property type="entry name" value="CATION-TRANSPORTING P-TYPE ATPASE-RELATED"/>
    <property type="match status" value="1"/>
</dbReference>
<dbReference type="PANTHER" id="PTHR43520">
    <property type="entry name" value="ATP7, ISOFORM B"/>
    <property type="match status" value="1"/>
</dbReference>
<evidence type="ECO:0000259" key="15">
    <source>
        <dbReference type="Pfam" id="PF12156"/>
    </source>
</evidence>
<organism evidence="16 17">
    <name type="scientific">Chryseobacterium oryzae</name>
    <dbReference type="NCBI Taxonomy" id="2929799"/>
    <lineage>
        <taxon>Bacteria</taxon>
        <taxon>Pseudomonadati</taxon>
        <taxon>Bacteroidota</taxon>
        <taxon>Flavobacteriia</taxon>
        <taxon>Flavobacteriales</taxon>
        <taxon>Weeksellaceae</taxon>
        <taxon>Chryseobacterium group</taxon>
        <taxon>Chryseobacterium</taxon>
    </lineage>
</organism>
<feature type="transmembrane region" description="Helical" evidence="13">
    <location>
        <begin position="418"/>
        <end position="436"/>
    </location>
</feature>
<evidence type="ECO:0000259" key="14">
    <source>
        <dbReference type="Pfam" id="PF00122"/>
    </source>
</evidence>
<proteinExistence type="inferred from homology"/>
<keyword evidence="17" id="KW-1185">Reference proteome</keyword>
<dbReference type="Gene3D" id="2.70.150.10">
    <property type="entry name" value="Calcium-transporting ATPase, cytoplasmic transduction domain A"/>
    <property type="match status" value="1"/>
</dbReference>
<dbReference type="InterPro" id="IPR001757">
    <property type="entry name" value="P_typ_ATPase"/>
</dbReference>
<evidence type="ECO:0000256" key="3">
    <source>
        <dbReference type="ARBA" id="ARBA00022448"/>
    </source>
</evidence>
<evidence type="ECO:0000256" key="8">
    <source>
        <dbReference type="ARBA" id="ARBA00022842"/>
    </source>
</evidence>
<protein>
    <submittedName>
        <fullName evidence="16">Heavy metal translocating P-type ATPase metal-binding domain-containing protein</fullName>
    </submittedName>
</protein>
<dbReference type="InterPro" id="IPR018303">
    <property type="entry name" value="ATPase_P-typ_P_site"/>
</dbReference>
<keyword evidence="8" id="KW-0460">Magnesium</keyword>
<keyword evidence="12 13" id="KW-0472">Membrane</keyword>